<evidence type="ECO:0000313" key="2">
    <source>
        <dbReference type="EMBL" id="QJA78392.1"/>
    </source>
</evidence>
<sequence>MKRLIFILLAVVFLTGQAFAASPTTLKRNVWRALQYFEEGIDMKKSGLTDYVSIPLTSFTQDGAEIPMTASAPELFVSGPEAKIGVVNGNQAIILPAVFTGSIEATIPIPPNYYKNTATGEKGKFKVITDSMENGHAASVDFAVRVHTSSAMDTTDSVESSVALAASPSTRTVAVLTLDPASDDDNFAVDKWVTIKLKRTENAPGGVGRNSYVSIYGFIFEYDKKD</sequence>
<gene>
    <name evidence="2" type="ORF">MM415A01074_0016</name>
    <name evidence="1" type="ORF">MM415B00505_0012</name>
    <name evidence="3" type="ORF">TM448B02314_0010</name>
</gene>
<evidence type="ECO:0000313" key="1">
    <source>
        <dbReference type="EMBL" id="QJA64348.1"/>
    </source>
</evidence>
<dbReference type="EMBL" id="MT144901">
    <property type="protein sequence ID" value="QJI01158.1"/>
    <property type="molecule type" value="Genomic_DNA"/>
</dbReference>
<dbReference type="AlphaFoldDB" id="A0A6M3XVB7"/>
<dbReference type="EMBL" id="MT142334">
    <property type="protein sequence ID" value="QJA78392.1"/>
    <property type="molecule type" value="Genomic_DNA"/>
</dbReference>
<organism evidence="3">
    <name type="scientific">viral metagenome</name>
    <dbReference type="NCBI Taxonomy" id="1070528"/>
    <lineage>
        <taxon>unclassified sequences</taxon>
        <taxon>metagenomes</taxon>
        <taxon>organismal metagenomes</taxon>
    </lineage>
</organism>
<evidence type="ECO:0000313" key="3">
    <source>
        <dbReference type="EMBL" id="QJI01158.1"/>
    </source>
</evidence>
<proteinExistence type="predicted"/>
<accession>A0A6M3XVB7</accession>
<dbReference type="EMBL" id="MT141518">
    <property type="protein sequence ID" value="QJA64348.1"/>
    <property type="molecule type" value="Genomic_DNA"/>
</dbReference>
<name>A0A6M3XVB7_9ZZZZ</name>
<reference evidence="3" key="1">
    <citation type="submission" date="2020-03" db="EMBL/GenBank/DDBJ databases">
        <title>The deep terrestrial virosphere.</title>
        <authorList>
            <person name="Holmfeldt K."/>
            <person name="Nilsson E."/>
            <person name="Simone D."/>
            <person name="Lopez-Fernandez M."/>
            <person name="Wu X."/>
            <person name="de Brujin I."/>
            <person name="Lundin D."/>
            <person name="Andersson A."/>
            <person name="Bertilsson S."/>
            <person name="Dopson M."/>
        </authorList>
    </citation>
    <scope>NUCLEOTIDE SEQUENCE</scope>
    <source>
        <strain evidence="2">MM415A01074</strain>
        <strain evidence="1">MM415B00505</strain>
        <strain evidence="3">TM448B02314</strain>
    </source>
</reference>
<protein>
    <submittedName>
        <fullName evidence="3">Uncharacterized protein</fullName>
    </submittedName>
</protein>